<sequence>MDRKEWLDIAKIEEEGECMDYKKEVLKWLNEYYVEKDLSKKTVDDHMDGILEIENKKSNYKIFLEHGFGFLKALVNICKENNLLDKFIPVFRISLTDKAKIKKHTINSLEDIIKDMSVRPPEICLYKKRNIVNNYIWEEYTYPLLDSYLNGIFGSNYYVEYSFFRDKDDIEDNWEYQRMISIKYNENGNNNDCEKPLIISKLK</sequence>
<dbReference type="STRING" id="1408281.Epro_0838"/>
<name>A0A0G3WK11_9BACT</name>
<dbReference type="KEGG" id="epo:Epro_0838"/>
<dbReference type="Proteomes" id="UP000035337">
    <property type="component" value="Chromosome"/>
</dbReference>
<keyword evidence="2" id="KW-1185">Reference proteome</keyword>
<reference evidence="1 2" key="1">
    <citation type="submission" date="2014-09" db="EMBL/GenBank/DDBJ databases">
        <title>Complete genome sequence of Endomicrobium proavitum.</title>
        <authorList>
            <person name="Zheng H."/>
        </authorList>
    </citation>
    <scope>NUCLEOTIDE SEQUENCE [LARGE SCALE GENOMIC DNA]</scope>
    <source>
        <strain evidence="1 2">Rsa215</strain>
    </source>
</reference>
<proteinExistence type="predicted"/>
<evidence type="ECO:0000313" key="1">
    <source>
        <dbReference type="EMBL" id="AKL98217.1"/>
    </source>
</evidence>
<protein>
    <submittedName>
        <fullName evidence="1">Uncharacterized protein</fullName>
    </submittedName>
</protein>
<dbReference type="AlphaFoldDB" id="A0A0G3WK11"/>
<accession>A0A0G3WK11</accession>
<dbReference type="EMBL" id="CP009498">
    <property type="protein sequence ID" value="AKL98217.1"/>
    <property type="molecule type" value="Genomic_DNA"/>
</dbReference>
<evidence type="ECO:0000313" key="2">
    <source>
        <dbReference type="Proteomes" id="UP000035337"/>
    </source>
</evidence>
<dbReference type="RefSeq" id="WP_052570762.1">
    <property type="nucleotide sequence ID" value="NZ_CP009498.1"/>
</dbReference>
<gene>
    <name evidence="1" type="ORF">Epro_0838</name>
</gene>
<organism evidence="1 2">
    <name type="scientific">Endomicrobium proavitum</name>
    <dbReference type="NCBI Taxonomy" id="1408281"/>
    <lineage>
        <taxon>Bacteria</taxon>
        <taxon>Pseudomonadati</taxon>
        <taxon>Elusimicrobiota</taxon>
        <taxon>Endomicrobiia</taxon>
        <taxon>Endomicrobiales</taxon>
        <taxon>Endomicrobiaceae</taxon>
        <taxon>Endomicrobium</taxon>
    </lineage>
</organism>